<dbReference type="EMBL" id="CP034036">
    <property type="protein sequence ID" value="QCR04285.1"/>
    <property type="molecule type" value="Genomic_DNA"/>
</dbReference>
<dbReference type="NCBIfam" id="TIGR00589">
    <property type="entry name" value="ogt"/>
    <property type="match status" value="1"/>
</dbReference>
<keyword evidence="11" id="KW-1185">Reference proteome</keyword>
<proteinExistence type="predicted"/>
<accession>A0A2U1USF8</accession>
<dbReference type="GO" id="GO:0006281">
    <property type="term" value="P:DNA repair"/>
    <property type="evidence" value="ECO:0007669"/>
    <property type="project" value="UniProtKB-KW"/>
</dbReference>
<evidence type="ECO:0000313" key="11">
    <source>
        <dbReference type="Proteomes" id="UP000303847"/>
    </source>
</evidence>
<evidence type="ECO:0000256" key="4">
    <source>
        <dbReference type="ARBA" id="ARBA00022763"/>
    </source>
</evidence>
<dbReference type="PANTHER" id="PTHR10815:SF5">
    <property type="entry name" value="METHYLATED-DNA--PROTEIN-CYSTEINE METHYLTRANSFERASE"/>
    <property type="match status" value="1"/>
</dbReference>
<dbReference type="Proteomes" id="UP000295985">
    <property type="component" value="Unassembled WGS sequence"/>
</dbReference>
<keyword evidence="5" id="KW-0234">DNA repair</keyword>
<feature type="domain" description="Methylated-DNA-[protein]-cysteine S-methyltransferase DNA binding" evidence="7">
    <location>
        <begin position="17"/>
        <end position="66"/>
    </location>
</feature>
<evidence type="ECO:0000313" key="10">
    <source>
        <dbReference type="Proteomes" id="UP000295985"/>
    </source>
</evidence>
<evidence type="ECO:0000313" key="9">
    <source>
        <dbReference type="EMBL" id="QCR04285.1"/>
    </source>
</evidence>
<evidence type="ECO:0000313" key="8">
    <source>
        <dbReference type="EMBL" id="PWC24554.1"/>
    </source>
</evidence>
<dbReference type="PANTHER" id="PTHR10815">
    <property type="entry name" value="METHYLATED-DNA--PROTEIN-CYSTEINE METHYLTRANSFERASE"/>
    <property type="match status" value="1"/>
</dbReference>
<comment type="catalytic activity">
    <reaction evidence="6">
        <text>a 6-O-methyl-2'-deoxyguanosine in DNA + L-cysteinyl-[protein] = S-methyl-L-cysteinyl-[protein] + a 2'-deoxyguanosine in DNA</text>
        <dbReference type="Rhea" id="RHEA:24000"/>
        <dbReference type="Rhea" id="RHEA-COMP:10131"/>
        <dbReference type="Rhea" id="RHEA-COMP:10132"/>
        <dbReference type="Rhea" id="RHEA-COMP:11367"/>
        <dbReference type="Rhea" id="RHEA-COMP:11368"/>
        <dbReference type="ChEBI" id="CHEBI:29950"/>
        <dbReference type="ChEBI" id="CHEBI:82612"/>
        <dbReference type="ChEBI" id="CHEBI:85445"/>
        <dbReference type="ChEBI" id="CHEBI:85448"/>
        <dbReference type="EC" id="2.1.1.63"/>
    </reaction>
</comment>
<evidence type="ECO:0000256" key="2">
    <source>
        <dbReference type="ARBA" id="ARBA00022603"/>
    </source>
</evidence>
<reference evidence="8 10" key="1">
    <citation type="submission" date="2018-04" db="EMBL/GenBank/DDBJ databases">
        <title>Brenneria corticis sp.nov.</title>
        <authorList>
            <person name="Li Y."/>
        </authorList>
    </citation>
    <scope>NUCLEOTIDE SEQUENCE [LARGE SCALE GENOMIC DNA]</scope>
    <source>
        <strain evidence="8 10">LMG 2694</strain>
    </source>
</reference>
<dbReference type="Proteomes" id="UP000303847">
    <property type="component" value="Chromosome"/>
</dbReference>
<dbReference type="GO" id="GO:0032259">
    <property type="term" value="P:methylation"/>
    <property type="evidence" value="ECO:0007669"/>
    <property type="project" value="UniProtKB-KW"/>
</dbReference>
<dbReference type="CDD" id="cd06445">
    <property type="entry name" value="ATase"/>
    <property type="match status" value="1"/>
</dbReference>
<dbReference type="InterPro" id="IPR036217">
    <property type="entry name" value="MethylDNA_cys_MeTrfase_DNAb"/>
</dbReference>
<evidence type="ECO:0000256" key="1">
    <source>
        <dbReference type="ARBA" id="ARBA00001286"/>
    </source>
</evidence>
<dbReference type="Gene3D" id="1.10.10.10">
    <property type="entry name" value="Winged helix-like DNA-binding domain superfamily/Winged helix DNA-binding domain"/>
    <property type="match status" value="1"/>
</dbReference>
<gene>
    <name evidence="8" type="ORF">DDT54_09190</name>
    <name evidence="9" type="ORF">EH206_08895</name>
</gene>
<dbReference type="EMBL" id="QDKK01000012">
    <property type="protein sequence ID" value="PWC24554.1"/>
    <property type="molecule type" value="Genomic_DNA"/>
</dbReference>
<dbReference type="OrthoDB" id="9802228at2"/>
<reference evidence="9 11" key="2">
    <citation type="submission" date="2018-11" db="EMBL/GenBank/DDBJ databases">
        <title>Genome sequences of Brenneria nigrifluens and Brenneria rubrifaciens.</title>
        <authorList>
            <person name="Poret-Peterson A.T."/>
            <person name="McClean A.E."/>
            <person name="Kluepfel D.A."/>
        </authorList>
    </citation>
    <scope>NUCLEOTIDE SEQUENCE [LARGE SCALE GENOMIC DNA]</scope>
    <source>
        <strain evidence="9 11">ATCC 13028</strain>
    </source>
</reference>
<dbReference type="AlphaFoldDB" id="A0A2U1USF8"/>
<keyword evidence="2 8" id="KW-0489">Methyltransferase</keyword>
<keyword evidence="3 8" id="KW-0808">Transferase</keyword>
<sequence length="66" mass="7028">MKSQRFFLERMATPLRRDIPAGETLSYGALAARINNPLAVRTVGLANGANPVGIVIPCHRIIGANG</sequence>
<evidence type="ECO:0000256" key="3">
    <source>
        <dbReference type="ARBA" id="ARBA00022679"/>
    </source>
</evidence>
<name>A0A2U1USF8_9GAMM</name>
<organism evidence="8 10">
    <name type="scientific">Brenneria nigrifluens DSM 30175 = ATCC 13028</name>
    <dbReference type="NCBI Taxonomy" id="1121120"/>
    <lineage>
        <taxon>Bacteria</taxon>
        <taxon>Pseudomonadati</taxon>
        <taxon>Pseudomonadota</taxon>
        <taxon>Gammaproteobacteria</taxon>
        <taxon>Enterobacterales</taxon>
        <taxon>Pectobacteriaceae</taxon>
        <taxon>Brenneria</taxon>
    </lineage>
</organism>
<dbReference type="InterPro" id="IPR014048">
    <property type="entry name" value="MethylDNA_cys_MeTrfase_DNA-bd"/>
</dbReference>
<evidence type="ECO:0000259" key="7">
    <source>
        <dbReference type="Pfam" id="PF01035"/>
    </source>
</evidence>
<comment type="catalytic activity">
    <reaction evidence="1">
        <text>a 4-O-methyl-thymidine in DNA + L-cysteinyl-[protein] = a thymidine in DNA + S-methyl-L-cysteinyl-[protein]</text>
        <dbReference type="Rhea" id="RHEA:53428"/>
        <dbReference type="Rhea" id="RHEA-COMP:10131"/>
        <dbReference type="Rhea" id="RHEA-COMP:10132"/>
        <dbReference type="Rhea" id="RHEA-COMP:13555"/>
        <dbReference type="Rhea" id="RHEA-COMP:13556"/>
        <dbReference type="ChEBI" id="CHEBI:29950"/>
        <dbReference type="ChEBI" id="CHEBI:82612"/>
        <dbReference type="ChEBI" id="CHEBI:137386"/>
        <dbReference type="ChEBI" id="CHEBI:137387"/>
        <dbReference type="EC" id="2.1.1.63"/>
    </reaction>
</comment>
<dbReference type="InterPro" id="IPR001497">
    <property type="entry name" value="MethylDNA_cys_MeTrfase_AS"/>
</dbReference>
<dbReference type="Pfam" id="PF01035">
    <property type="entry name" value="DNA_binding_1"/>
    <property type="match status" value="1"/>
</dbReference>
<evidence type="ECO:0000256" key="6">
    <source>
        <dbReference type="ARBA" id="ARBA00049348"/>
    </source>
</evidence>
<dbReference type="PROSITE" id="PS00374">
    <property type="entry name" value="MGMT"/>
    <property type="match status" value="1"/>
</dbReference>
<protein>
    <submittedName>
        <fullName evidence="9">MGMT family protein</fullName>
    </submittedName>
    <submittedName>
        <fullName evidence="8">Methylated-DNA--[protein]-cysteine S-methyltransferase</fullName>
    </submittedName>
</protein>
<keyword evidence="4" id="KW-0227">DNA damage</keyword>
<dbReference type="InterPro" id="IPR036388">
    <property type="entry name" value="WH-like_DNA-bd_sf"/>
</dbReference>
<dbReference type="GO" id="GO:0003908">
    <property type="term" value="F:methylated-DNA-[protein]-cysteine S-methyltransferase activity"/>
    <property type="evidence" value="ECO:0007669"/>
    <property type="project" value="UniProtKB-EC"/>
</dbReference>
<evidence type="ECO:0000256" key="5">
    <source>
        <dbReference type="ARBA" id="ARBA00023204"/>
    </source>
</evidence>
<dbReference type="SUPFAM" id="SSF46767">
    <property type="entry name" value="Methylated DNA-protein cysteine methyltransferase, C-terminal domain"/>
    <property type="match status" value="1"/>
</dbReference>